<reference evidence="6" key="2">
    <citation type="journal article" date="2020" name="Nat. Commun.">
        <title>Large-scale genome sequencing of mycorrhizal fungi provides insights into the early evolution of symbiotic traits.</title>
        <authorList>
            <person name="Miyauchi S."/>
            <person name="Kiss E."/>
            <person name="Kuo A."/>
            <person name="Drula E."/>
            <person name="Kohler A."/>
            <person name="Sanchez-Garcia M."/>
            <person name="Morin E."/>
            <person name="Andreopoulos B."/>
            <person name="Barry K.W."/>
            <person name="Bonito G."/>
            <person name="Buee M."/>
            <person name="Carver A."/>
            <person name="Chen C."/>
            <person name="Cichocki N."/>
            <person name="Clum A."/>
            <person name="Culley D."/>
            <person name="Crous P.W."/>
            <person name="Fauchery L."/>
            <person name="Girlanda M."/>
            <person name="Hayes R.D."/>
            <person name="Keri Z."/>
            <person name="LaButti K."/>
            <person name="Lipzen A."/>
            <person name="Lombard V."/>
            <person name="Magnuson J."/>
            <person name="Maillard F."/>
            <person name="Murat C."/>
            <person name="Nolan M."/>
            <person name="Ohm R.A."/>
            <person name="Pangilinan J."/>
            <person name="Pereira M.F."/>
            <person name="Perotto S."/>
            <person name="Peter M."/>
            <person name="Pfister S."/>
            <person name="Riley R."/>
            <person name="Sitrit Y."/>
            <person name="Stielow J.B."/>
            <person name="Szollosi G."/>
            <person name="Zifcakova L."/>
            <person name="Stursova M."/>
            <person name="Spatafora J.W."/>
            <person name="Tedersoo L."/>
            <person name="Vaario L.M."/>
            <person name="Yamada A."/>
            <person name="Yan M."/>
            <person name="Wang P."/>
            <person name="Xu J."/>
            <person name="Bruns T."/>
            <person name="Baldrian P."/>
            <person name="Vilgalys R."/>
            <person name="Dunand C."/>
            <person name="Henrissat B."/>
            <person name="Grigoriev I.V."/>
            <person name="Hibbett D."/>
            <person name="Nagy L.G."/>
            <person name="Martin F.M."/>
        </authorList>
    </citation>
    <scope>NUCLEOTIDE SEQUENCE</scope>
    <source>
        <strain evidence="6">Prilba</strain>
    </source>
</reference>
<comment type="similarity">
    <text evidence="1">Belongs to the WD repeat L(2)GL family.</text>
</comment>
<keyword evidence="2" id="KW-0268">Exocytosis</keyword>
<dbReference type="PANTHER" id="PTHR10241">
    <property type="entry name" value="LETHAL 2 GIANT LARVAE PROTEIN"/>
    <property type="match status" value="1"/>
</dbReference>
<name>A0A9P5MYH2_9AGAM</name>
<dbReference type="InterPro" id="IPR013905">
    <property type="entry name" value="Lgl_C_dom"/>
</dbReference>
<evidence type="ECO:0000313" key="6">
    <source>
        <dbReference type="EMBL" id="KAF8481888.1"/>
    </source>
</evidence>
<protein>
    <submittedName>
        <fullName evidence="6">Lethal giant larvae like, C-terminal-domain-containing protein</fullName>
    </submittedName>
</protein>
<dbReference type="Pfam" id="PF08596">
    <property type="entry name" value="Lgl_C"/>
    <property type="match status" value="1"/>
</dbReference>
<accession>A0A9P5MYH2</accession>
<evidence type="ECO:0000256" key="3">
    <source>
        <dbReference type="PROSITE-ProRule" id="PRU00221"/>
    </source>
</evidence>
<feature type="repeat" description="WD" evidence="3">
    <location>
        <begin position="239"/>
        <end position="280"/>
    </location>
</feature>
<evidence type="ECO:0000256" key="2">
    <source>
        <dbReference type="ARBA" id="ARBA00022483"/>
    </source>
</evidence>
<dbReference type="InterPro" id="IPR036322">
    <property type="entry name" value="WD40_repeat_dom_sf"/>
</dbReference>
<dbReference type="GO" id="GO:0005886">
    <property type="term" value="C:plasma membrane"/>
    <property type="evidence" value="ECO:0007669"/>
    <property type="project" value="TreeGrafter"/>
</dbReference>
<dbReference type="Gene3D" id="2.130.10.10">
    <property type="entry name" value="YVTN repeat-like/Quinoprotein amine dehydrogenase"/>
    <property type="match status" value="2"/>
</dbReference>
<dbReference type="GO" id="GO:0019905">
    <property type="term" value="F:syntaxin binding"/>
    <property type="evidence" value="ECO:0007669"/>
    <property type="project" value="TreeGrafter"/>
</dbReference>
<feature type="compositionally biased region" description="Low complexity" evidence="4">
    <location>
        <begin position="949"/>
        <end position="974"/>
    </location>
</feature>
<dbReference type="SUPFAM" id="SSF50978">
    <property type="entry name" value="WD40 repeat-like"/>
    <property type="match status" value="1"/>
</dbReference>
<evidence type="ECO:0000256" key="4">
    <source>
        <dbReference type="SAM" id="MobiDB-lite"/>
    </source>
</evidence>
<dbReference type="GO" id="GO:0006893">
    <property type="term" value="P:Golgi to plasma membrane transport"/>
    <property type="evidence" value="ECO:0007669"/>
    <property type="project" value="TreeGrafter"/>
</dbReference>
<proteinExistence type="inferred from homology"/>
<dbReference type="EMBL" id="WHVB01000006">
    <property type="protein sequence ID" value="KAF8481888.1"/>
    <property type="molecule type" value="Genomic_DNA"/>
</dbReference>
<keyword evidence="7" id="KW-1185">Reference proteome</keyword>
<evidence type="ECO:0000256" key="1">
    <source>
        <dbReference type="ARBA" id="ARBA00008070"/>
    </source>
</evidence>
<organism evidence="6 7">
    <name type="scientific">Russula ochroleuca</name>
    <dbReference type="NCBI Taxonomy" id="152965"/>
    <lineage>
        <taxon>Eukaryota</taxon>
        <taxon>Fungi</taxon>
        <taxon>Dikarya</taxon>
        <taxon>Basidiomycota</taxon>
        <taxon>Agaricomycotina</taxon>
        <taxon>Agaricomycetes</taxon>
        <taxon>Russulales</taxon>
        <taxon>Russulaceae</taxon>
        <taxon>Russula</taxon>
    </lineage>
</organism>
<dbReference type="GO" id="GO:0045159">
    <property type="term" value="F:myosin II binding"/>
    <property type="evidence" value="ECO:0007669"/>
    <property type="project" value="TreeGrafter"/>
</dbReference>
<evidence type="ECO:0000259" key="5">
    <source>
        <dbReference type="Pfam" id="PF08596"/>
    </source>
</evidence>
<evidence type="ECO:0000313" key="7">
    <source>
        <dbReference type="Proteomes" id="UP000759537"/>
    </source>
</evidence>
<dbReference type="Proteomes" id="UP000759537">
    <property type="component" value="Unassembled WGS sequence"/>
</dbReference>
<feature type="region of interest" description="Disordered" evidence="4">
    <location>
        <begin position="1013"/>
        <end position="1032"/>
    </location>
</feature>
<dbReference type="GO" id="GO:0005096">
    <property type="term" value="F:GTPase activator activity"/>
    <property type="evidence" value="ECO:0007669"/>
    <property type="project" value="TreeGrafter"/>
</dbReference>
<dbReference type="InterPro" id="IPR001680">
    <property type="entry name" value="WD40_rpt"/>
</dbReference>
<reference evidence="6" key="1">
    <citation type="submission" date="2019-10" db="EMBL/GenBank/DDBJ databases">
        <authorList>
            <consortium name="DOE Joint Genome Institute"/>
            <person name="Kuo A."/>
            <person name="Miyauchi S."/>
            <person name="Kiss E."/>
            <person name="Drula E."/>
            <person name="Kohler A."/>
            <person name="Sanchez-Garcia M."/>
            <person name="Andreopoulos B."/>
            <person name="Barry K.W."/>
            <person name="Bonito G."/>
            <person name="Buee M."/>
            <person name="Carver A."/>
            <person name="Chen C."/>
            <person name="Cichocki N."/>
            <person name="Clum A."/>
            <person name="Culley D."/>
            <person name="Crous P.W."/>
            <person name="Fauchery L."/>
            <person name="Girlanda M."/>
            <person name="Hayes R."/>
            <person name="Keri Z."/>
            <person name="LaButti K."/>
            <person name="Lipzen A."/>
            <person name="Lombard V."/>
            <person name="Magnuson J."/>
            <person name="Maillard F."/>
            <person name="Morin E."/>
            <person name="Murat C."/>
            <person name="Nolan M."/>
            <person name="Ohm R."/>
            <person name="Pangilinan J."/>
            <person name="Pereira M."/>
            <person name="Perotto S."/>
            <person name="Peter M."/>
            <person name="Riley R."/>
            <person name="Sitrit Y."/>
            <person name="Stielow B."/>
            <person name="Szollosi G."/>
            <person name="Zifcakova L."/>
            <person name="Stursova M."/>
            <person name="Spatafora J.W."/>
            <person name="Tedersoo L."/>
            <person name="Vaario L.-M."/>
            <person name="Yamada A."/>
            <person name="Yan M."/>
            <person name="Wang P."/>
            <person name="Xu J."/>
            <person name="Bruns T."/>
            <person name="Baldrian P."/>
            <person name="Vilgalys R."/>
            <person name="Henrissat B."/>
            <person name="Grigoriev I.V."/>
            <person name="Hibbett D."/>
            <person name="Nagy L.G."/>
            <person name="Martin F.M."/>
        </authorList>
    </citation>
    <scope>NUCLEOTIDE SEQUENCE</scope>
    <source>
        <strain evidence="6">Prilba</strain>
    </source>
</reference>
<dbReference type="SMART" id="SM00320">
    <property type="entry name" value="WD40"/>
    <property type="match status" value="4"/>
</dbReference>
<dbReference type="InterPro" id="IPR015943">
    <property type="entry name" value="WD40/YVTN_repeat-like_dom_sf"/>
</dbReference>
<feature type="region of interest" description="Disordered" evidence="4">
    <location>
        <begin position="946"/>
        <end position="990"/>
    </location>
</feature>
<gene>
    <name evidence="6" type="ORF">DFH94DRAFT_733587</name>
</gene>
<dbReference type="PROSITE" id="PS50082">
    <property type="entry name" value="WD_REPEATS_2"/>
    <property type="match status" value="1"/>
</dbReference>
<dbReference type="Pfam" id="PF00400">
    <property type="entry name" value="WD40"/>
    <property type="match status" value="2"/>
</dbReference>
<dbReference type="AlphaFoldDB" id="A0A9P5MYH2"/>
<feature type="region of interest" description="Disordered" evidence="4">
    <location>
        <begin position="1060"/>
        <end position="1089"/>
    </location>
</feature>
<feature type="domain" description="Lethal giant larvae (Lgl)-like C-terminal" evidence="5">
    <location>
        <begin position="627"/>
        <end position="990"/>
    </location>
</feature>
<sequence length="1155" mass="124986">MFKSIGKSLTDLSTDLREREDWEVGTLRTFDHVSNAATFAFDPVSSILAVGTLDGTIRIFGAPGVETSLTLPSRTPIKFLHFATNVFKLVCIDENDKLHLWDLTAHGQIKSEASVRFDRPVTCLTLCPSHTHAFIGLESGEIKTYDLLCRRVSTYVIADAWEAYEKNLVASGMLVDTDRTSRIPVDVVPHPRNLDFVFVAYGGGVVFIDLKEQKTLRTYELLVPAGAPGGSGYTDPDLLKHRRPNVTSLSVHPAGHFFAVGHVDGSIAFWAVEDGEQPLMVRTLDEVDVHKVDGEKLEQYLTDDEDCPKPPSKLHVPREPIFKLAWSGYPNSYDPRGGETSLVILGGQFGHDPPGINVLWLPAFNPPAPPTPATDQSSLHPFFRDAMRGSLDPLSAYFYRTPGLAQDFLLMPRDSPHFASTWNPTTMLMLFEMEGNVRAIEARQFPPLEFLASAQEALRSARQAKDKEEDSDDGLTEDLAATLQSMTVDEEPKKLNIPPSLWSGSDAVVDAKLFSLDRIAYETLSRASEHGLDDLLLEGGVSVPDEEIAGTIKYAKFEPHRIVVTKNADLTIRFLDISVQLLIPKHPSPFTSAFPRSLPPLSIDVLALAGLPAIAAHLPSCSTERARINEVQLAIESLEVGLVLGGGEVLVYRMADHQGATARQLPDKRLVSLEHVPVSEGLRFKPYFLVTAESPVSAFAISDVGFASVAYANGSLTVVDMRGPRVILQVGKAQQTTHHHGFLHRNSPSTDPVLSLAWAISGVKSDAAPRIRLVAARASGLIQIYTLVRGDNGTWSIPSAPSEVEGVPAPLNSGTFVLNAHTGALCKADKAHLAAALEFKASPNAPEESVRCLLLTVGAKGARCLADFSNERVARVEWGHKVGNVVRAQVIERNGSYALVVFTDKNDGLVYSLPMLEYMHTLPLPTASLIPPSVDSTGDFLTLVPLRDPATTSPTPTARTTSPTPSSTSAATSPVISLMSTTSAAPPSPAKCLRLDSLFNTRRGYHTPLVSLTERKDGTQHDPPAAPAPVSLGPADWRSWLGGLVGLGSVTGDQIDALLAGPDRPVPEKPTPRDTQAGYTQWEAGPSKAGATATSAARVKNNLYDRLHSAVAERGEILGDLENSVNSLEKGSKNMLAQARLLATKQTAKSWMPKF</sequence>
<dbReference type="PANTHER" id="PTHR10241:SF25">
    <property type="entry name" value="TOMOSYN, ISOFORM C"/>
    <property type="match status" value="1"/>
</dbReference>
<dbReference type="GO" id="GO:0005737">
    <property type="term" value="C:cytoplasm"/>
    <property type="evidence" value="ECO:0007669"/>
    <property type="project" value="TreeGrafter"/>
</dbReference>
<comment type="caution">
    <text evidence="6">The sequence shown here is derived from an EMBL/GenBank/DDBJ whole genome shotgun (WGS) entry which is preliminary data.</text>
</comment>
<dbReference type="GO" id="GO:0006887">
    <property type="term" value="P:exocytosis"/>
    <property type="evidence" value="ECO:0007669"/>
    <property type="project" value="UniProtKB-KW"/>
</dbReference>
<dbReference type="OrthoDB" id="19944at2759"/>
<keyword evidence="3" id="KW-0853">WD repeat</keyword>